<feature type="compositionally biased region" description="Low complexity" evidence="5">
    <location>
        <begin position="578"/>
        <end position="606"/>
    </location>
</feature>
<dbReference type="Proteomes" id="UP000567795">
    <property type="component" value="Unassembled WGS sequence"/>
</dbReference>
<keyword evidence="8" id="KW-0347">Helicase</keyword>
<proteinExistence type="inferred from homology"/>
<accession>A0A853AAB0</accession>
<dbReference type="InterPro" id="IPR003593">
    <property type="entry name" value="AAA+_ATPase"/>
</dbReference>
<evidence type="ECO:0000313" key="8">
    <source>
        <dbReference type="EMBL" id="NYI07448.1"/>
    </source>
</evidence>
<feature type="domain" description="AAA+ ATPase" evidence="6">
    <location>
        <begin position="662"/>
        <end position="801"/>
    </location>
</feature>
<dbReference type="InterPro" id="IPR011050">
    <property type="entry name" value="Pectin_lyase_fold/virulence"/>
</dbReference>
<feature type="compositionally biased region" description="Low complexity" evidence="5">
    <location>
        <begin position="515"/>
        <end position="533"/>
    </location>
</feature>
<dbReference type="Pfam" id="PF17866">
    <property type="entry name" value="AAA_lid_6"/>
    <property type="match status" value="1"/>
</dbReference>
<dbReference type="Gene3D" id="2.160.20.10">
    <property type="entry name" value="Single-stranded right-handed beta-helix, Pectin lyase-like"/>
    <property type="match status" value="2"/>
</dbReference>
<reference evidence="8 9" key="1">
    <citation type="submission" date="2020-07" db="EMBL/GenBank/DDBJ databases">
        <title>Sequencing the genomes of 1000 actinobacteria strains.</title>
        <authorList>
            <person name="Klenk H.-P."/>
        </authorList>
    </citation>
    <scope>NUCLEOTIDE SEQUENCE [LARGE SCALE GENOMIC DNA]</scope>
    <source>
        <strain evidence="8 9">DSM 42178</strain>
    </source>
</reference>
<evidence type="ECO:0000313" key="9">
    <source>
        <dbReference type="Proteomes" id="UP000567795"/>
    </source>
</evidence>
<keyword evidence="2" id="KW-0677">Repeat</keyword>
<feature type="region of interest" description="Disordered" evidence="5">
    <location>
        <begin position="493"/>
        <end position="620"/>
    </location>
</feature>
<keyword evidence="8" id="KW-0378">Hydrolase</keyword>
<name>A0A853AAB0_9ACTN</name>
<gene>
    <name evidence="8" type="ORF">FHU37_004391</name>
</gene>
<dbReference type="InterPro" id="IPR050773">
    <property type="entry name" value="CbxX/CfxQ_RuBisCO_ESX"/>
</dbReference>
<dbReference type="InterPro" id="IPR039448">
    <property type="entry name" value="Beta_helix"/>
</dbReference>
<dbReference type="InterPro" id="IPR041627">
    <property type="entry name" value="AAA_lid_6"/>
</dbReference>
<evidence type="ECO:0000259" key="6">
    <source>
        <dbReference type="SMART" id="SM00382"/>
    </source>
</evidence>
<dbReference type="EMBL" id="JACBZD010000001">
    <property type="protein sequence ID" value="NYI07448.1"/>
    <property type="molecule type" value="Genomic_DNA"/>
</dbReference>
<dbReference type="InterPro" id="IPR003959">
    <property type="entry name" value="ATPase_AAA_core"/>
</dbReference>
<dbReference type="Pfam" id="PF00004">
    <property type="entry name" value="AAA"/>
    <property type="match status" value="1"/>
</dbReference>
<keyword evidence="3" id="KW-0547">Nucleotide-binding</keyword>
<dbReference type="PANTHER" id="PTHR43392:SF2">
    <property type="entry name" value="AAA-TYPE ATPASE FAMILY PROTEIN _ ANKYRIN REPEAT FAMILY PROTEIN"/>
    <property type="match status" value="1"/>
</dbReference>
<keyword evidence="9" id="KW-1185">Reference proteome</keyword>
<dbReference type="Gene3D" id="3.40.50.300">
    <property type="entry name" value="P-loop containing nucleotide triphosphate hydrolases"/>
    <property type="match status" value="1"/>
</dbReference>
<comment type="similarity">
    <text evidence="1">Belongs to the CbxX/CfxQ family.</text>
</comment>
<dbReference type="InterPro" id="IPR006633">
    <property type="entry name" value="Carb-bd_sugar_hydrolysis-dom"/>
</dbReference>
<dbReference type="SMART" id="SM00722">
    <property type="entry name" value="CASH"/>
    <property type="match status" value="1"/>
</dbReference>
<dbReference type="SUPFAM" id="SSF51126">
    <property type="entry name" value="Pectin lyase-like"/>
    <property type="match status" value="2"/>
</dbReference>
<organism evidence="8 9">
    <name type="scientific">Allostreptomyces psammosilenae</name>
    <dbReference type="NCBI Taxonomy" id="1892865"/>
    <lineage>
        <taxon>Bacteria</taxon>
        <taxon>Bacillati</taxon>
        <taxon>Actinomycetota</taxon>
        <taxon>Actinomycetes</taxon>
        <taxon>Kitasatosporales</taxon>
        <taxon>Streptomycetaceae</taxon>
        <taxon>Allostreptomyces</taxon>
    </lineage>
</organism>
<dbReference type="AlphaFoldDB" id="A0A853AAB0"/>
<dbReference type="InterPro" id="IPR027417">
    <property type="entry name" value="P-loop_NTPase"/>
</dbReference>
<comment type="caution">
    <text evidence="8">The sequence shown here is derived from an EMBL/GenBank/DDBJ whole genome shotgun (WGS) entry which is preliminary data.</text>
</comment>
<dbReference type="RefSeq" id="WP_179815857.1">
    <property type="nucleotide sequence ID" value="NZ_JACBZD010000001.1"/>
</dbReference>
<feature type="domain" description="Carbohydrate-binding/sugar hydrolysis" evidence="7">
    <location>
        <begin position="312"/>
        <end position="473"/>
    </location>
</feature>
<dbReference type="PRINTS" id="PR00819">
    <property type="entry name" value="CBXCFQXSUPER"/>
</dbReference>
<dbReference type="GO" id="GO:0004386">
    <property type="term" value="F:helicase activity"/>
    <property type="evidence" value="ECO:0007669"/>
    <property type="project" value="UniProtKB-KW"/>
</dbReference>
<evidence type="ECO:0000256" key="4">
    <source>
        <dbReference type="ARBA" id="ARBA00022840"/>
    </source>
</evidence>
<dbReference type="Pfam" id="PF13229">
    <property type="entry name" value="Beta_helix"/>
    <property type="match status" value="2"/>
</dbReference>
<evidence type="ECO:0000256" key="2">
    <source>
        <dbReference type="ARBA" id="ARBA00022737"/>
    </source>
</evidence>
<dbReference type="InterPro" id="IPR012334">
    <property type="entry name" value="Pectin_lyas_fold"/>
</dbReference>
<dbReference type="PANTHER" id="PTHR43392">
    <property type="entry name" value="AAA-TYPE ATPASE FAMILY PROTEIN / ANKYRIN REPEAT FAMILY PROTEIN"/>
    <property type="match status" value="1"/>
</dbReference>
<protein>
    <submittedName>
        <fullName evidence="8">Holliday junction resolvasome RuvABC ATP-dependent DNA helicase subunit</fullName>
    </submittedName>
</protein>
<dbReference type="GO" id="GO:0005524">
    <property type="term" value="F:ATP binding"/>
    <property type="evidence" value="ECO:0007669"/>
    <property type="project" value="UniProtKB-KW"/>
</dbReference>
<dbReference type="InterPro" id="IPR000641">
    <property type="entry name" value="CbxX/CfxQ"/>
</dbReference>
<evidence type="ECO:0000256" key="3">
    <source>
        <dbReference type="ARBA" id="ARBA00022741"/>
    </source>
</evidence>
<dbReference type="SUPFAM" id="SSF52540">
    <property type="entry name" value="P-loop containing nucleoside triphosphate hydrolases"/>
    <property type="match status" value="1"/>
</dbReference>
<dbReference type="CDD" id="cd00009">
    <property type="entry name" value="AAA"/>
    <property type="match status" value="1"/>
</dbReference>
<dbReference type="SMART" id="SM00710">
    <property type="entry name" value="PbH1"/>
    <property type="match status" value="14"/>
</dbReference>
<keyword evidence="4" id="KW-0067">ATP-binding</keyword>
<evidence type="ECO:0000256" key="5">
    <source>
        <dbReference type="SAM" id="MobiDB-lite"/>
    </source>
</evidence>
<sequence length="890" mass="91398">MAERLVHVTQAGTSRWRRRGGAGHETLRAALAAAGDGDTVSVPPGTYRENVVVERAVTLEASGGAGTVRIEPLAGVPLVVRASALIGGVTLVSADPMEPAVLLAAGSPELTDCSIEANASAAIEVEAGASPTVRRSTLSNPAGSGVRLLPGATAAFEDCEVVGAAGAGFTAREDTRAVLERCRVTRVRGVGMSFAGAGTAVRAVGCEITETTTGVQAGGGASVELVDCVVRSTEGNGVTLESESALEMTGCTIEGVGENGLDLRGRAVLTARRGTIAGFARNGLSVWDPGTRATLSGTEVHGATGDYPAVWVSDGAVVGLEGCQLHDVPDAVFVLDRGSRVELVDSEIRRVRSTALSVSDGGTVQVDDCRIEEATTGAWFRDHGSGGVLASCTISDVGTGVIVTKGADPTLQRCTITRTAEAGAYVSAGGRGTFEDTVCSHSRGYGFHVIDGCRTVLSRCRSEYNARGGFSFPLPGPLVDDCVSVGEDGVAPGVAAPPRPAHAPTVSPSYGADGAAARSAHASHPAPASRPSHTTPTGHPGSAGHSAPSGQSGLSGSGLSGSGQGAVAASGGTAGILSPASAITTPATTGSGAAGRTEPATAASPGPAGGTGDPRPRSSEEVLGELESLIGLANVKQEVRNLIDLISVGRRREQAGLKAPSLRRHLVFTGSPGTGKTTVARLYGEILASLGVLERGHLVEVSRMDLVGEHVGSTAQRTAEVFTRAHGGVLFIDEAYALAPEDAGRDFGREAIDTLVKLMEDHRDKVVVIVAGYTAEMDRFLSSNPGVASRFSRTIAFPDYSPEDLLAITAQQAEEHEYRIDESTGKELLEYFRALPKGPTFGNGRDARKVFETMIERHASRVAQLSAPSTEELQLLYPEDLPPRPAGLAP</sequence>
<evidence type="ECO:0000259" key="7">
    <source>
        <dbReference type="SMART" id="SM00722"/>
    </source>
</evidence>
<dbReference type="InterPro" id="IPR006626">
    <property type="entry name" value="PbH1"/>
</dbReference>
<dbReference type="SMART" id="SM00382">
    <property type="entry name" value="AAA"/>
    <property type="match status" value="1"/>
</dbReference>
<dbReference type="FunFam" id="3.40.50.300:FF:000216">
    <property type="entry name" value="Type VII secretion ATPase EccA"/>
    <property type="match status" value="1"/>
</dbReference>
<dbReference type="Gene3D" id="1.10.8.60">
    <property type="match status" value="1"/>
</dbReference>
<dbReference type="GO" id="GO:0016887">
    <property type="term" value="F:ATP hydrolysis activity"/>
    <property type="evidence" value="ECO:0007669"/>
    <property type="project" value="InterPro"/>
</dbReference>
<evidence type="ECO:0000256" key="1">
    <source>
        <dbReference type="ARBA" id="ARBA00010378"/>
    </source>
</evidence>
<feature type="compositionally biased region" description="Gly residues" evidence="5">
    <location>
        <begin position="553"/>
        <end position="564"/>
    </location>
</feature>